<dbReference type="CDD" id="cd00038">
    <property type="entry name" value="CAP_ED"/>
    <property type="match status" value="1"/>
</dbReference>
<sequence>MATEEVLEFLGRVPLLQRLPPSSLQNLSQLVIVKNYEAGEYVVREGEPGEGLYFISEGDAEVIRPGIADDEKDLDFHLKKYDYFGSGIAGLSNAVHHADVVALTKLSCVVLPREHSAVLQATPIGSAEKSMETCSLVEHILHLEPIEVDIFQGITPSYAPKYGSVFGGQLVGQALAAASKSVDRLKVAHSLHSYFLLAGDFNLPIQYKVKRLRDGRTFATRKVDAIQKEKVIFTLLASFQKEELGFKHQEVSMPSVPTPDELLSMEELREQRLTDPRLPMTFRNKIASAEFAPWPIEIRFCEPRPATNQTKTPPSLRFWFRSKGKLSDDQALHRCVAAFASDLIFLHVSMNPHRGRGIQMRALSLDHTMWFHRPIKADDWVLFVIFSPTSFNARGFVTGQMFNQKGELLVSLVQEGLTMKYIPKRSATNSKFVMIIALTFQIIKDRLELGFLDCQMTNATPNFDLPLVLDITITDQNLTKFLIDNRSSCNIILRWRVRIVKHSRNISEFLLWQRSVSLQRFEVPSKETMGRSFLGKINAVASLVHLQVTYHDMEGKPTIVGANLGEAKWIKDLILKDILVSTTGVEEDPENVGTYDLDHTKTGLGSSQIMSLNPSNSEITRRWHIMIYRESQPLLAPTWEKQSGSKISSLRTPLRR</sequence>
<dbReference type="Pfam" id="PF13622">
    <property type="entry name" value="4HBT_3"/>
    <property type="match status" value="1"/>
</dbReference>
<evidence type="ECO:0000313" key="5">
    <source>
        <dbReference type="Proteomes" id="UP001058974"/>
    </source>
</evidence>
<dbReference type="InterPro" id="IPR018490">
    <property type="entry name" value="cNMP-bd_dom_sf"/>
</dbReference>
<dbReference type="SUPFAM" id="SSF54637">
    <property type="entry name" value="Thioesterase/thiol ester dehydrase-isomerase"/>
    <property type="match status" value="2"/>
</dbReference>
<dbReference type="InterPro" id="IPR000595">
    <property type="entry name" value="cNMP-bd_dom"/>
</dbReference>
<dbReference type="SMART" id="SM00100">
    <property type="entry name" value="cNMP"/>
    <property type="match status" value="1"/>
</dbReference>
<gene>
    <name evidence="4" type="ORF">KIW84_033616</name>
</gene>
<comment type="caution">
    <text evidence="4">The sequence shown here is derived from an EMBL/GenBank/DDBJ whole genome shotgun (WGS) entry which is preliminary data.</text>
</comment>
<dbReference type="InterPro" id="IPR049449">
    <property type="entry name" value="TesB_ACOT8-like_N"/>
</dbReference>
<organism evidence="4 5">
    <name type="scientific">Pisum sativum</name>
    <name type="common">Garden pea</name>
    <name type="synonym">Lathyrus oleraceus</name>
    <dbReference type="NCBI Taxonomy" id="3888"/>
    <lineage>
        <taxon>Eukaryota</taxon>
        <taxon>Viridiplantae</taxon>
        <taxon>Streptophyta</taxon>
        <taxon>Embryophyta</taxon>
        <taxon>Tracheophyta</taxon>
        <taxon>Spermatophyta</taxon>
        <taxon>Magnoliopsida</taxon>
        <taxon>eudicotyledons</taxon>
        <taxon>Gunneridae</taxon>
        <taxon>Pentapetalae</taxon>
        <taxon>rosids</taxon>
        <taxon>fabids</taxon>
        <taxon>Fabales</taxon>
        <taxon>Fabaceae</taxon>
        <taxon>Papilionoideae</taxon>
        <taxon>50 kb inversion clade</taxon>
        <taxon>NPAAA clade</taxon>
        <taxon>Hologalegina</taxon>
        <taxon>IRL clade</taxon>
        <taxon>Fabeae</taxon>
        <taxon>Lathyrus</taxon>
    </lineage>
</organism>
<comment type="similarity">
    <text evidence="1">Belongs to the C/M/P thioester hydrolase family.</text>
</comment>
<dbReference type="NCBIfam" id="TIGR00189">
    <property type="entry name" value="tesB"/>
    <property type="match status" value="1"/>
</dbReference>
<dbReference type="GO" id="GO:0009062">
    <property type="term" value="P:fatty acid catabolic process"/>
    <property type="evidence" value="ECO:0007669"/>
    <property type="project" value="TreeGrafter"/>
</dbReference>
<dbReference type="EMBL" id="JAMSHJ010000003">
    <property type="protein sequence ID" value="KAI5428683.1"/>
    <property type="molecule type" value="Genomic_DNA"/>
</dbReference>
<feature type="domain" description="Cyclic nucleotide-binding" evidence="3">
    <location>
        <begin position="15"/>
        <end position="114"/>
    </location>
</feature>
<dbReference type="Gene3D" id="2.40.160.210">
    <property type="entry name" value="Acyl-CoA thioesterase, double hotdog domain"/>
    <property type="match status" value="1"/>
</dbReference>
<dbReference type="InterPro" id="IPR042171">
    <property type="entry name" value="Acyl-CoA_hotdog"/>
</dbReference>
<dbReference type="FunFam" id="2.40.160.210:FF:000003">
    <property type="entry name" value="Acyl-CoA thioesterase II"/>
    <property type="match status" value="1"/>
</dbReference>
<dbReference type="PROSITE" id="PS00888">
    <property type="entry name" value="CNMP_BINDING_1"/>
    <property type="match status" value="1"/>
</dbReference>
<dbReference type="Pfam" id="PF00027">
    <property type="entry name" value="cNMP_binding"/>
    <property type="match status" value="1"/>
</dbReference>
<dbReference type="PROSITE" id="PS50042">
    <property type="entry name" value="CNMP_BINDING_3"/>
    <property type="match status" value="1"/>
</dbReference>
<keyword evidence="2" id="KW-0378">Hydrolase</keyword>
<dbReference type="InterPro" id="IPR025652">
    <property type="entry name" value="TesB_C"/>
</dbReference>
<dbReference type="InterPro" id="IPR014710">
    <property type="entry name" value="RmlC-like_jellyroll"/>
</dbReference>
<dbReference type="Pfam" id="PF02551">
    <property type="entry name" value="Acyl_CoA_thio"/>
    <property type="match status" value="1"/>
</dbReference>
<dbReference type="CDD" id="cd03444">
    <property type="entry name" value="Thioesterase_II_repeat1"/>
    <property type="match status" value="1"/>
</dbReference>
<dbReference type="SUPFAM" id="SSF51206">
    <property type="entry name" value="cAMP-binding domain-like"/>
    <property type="match status" value="1"/>
</dbReference>
<evidence type="ECO:0000256" key="2">
    <source>
        <dbReference type="ARBA" id="ARBA00022801"/>
    </source>
</evidence>
<dbReference type="PANTHER" id="PTHR11066">
    <property type="entry name" value="ACYL-COA THIOESTERASE"/>
    <property type="match status" value="1"/>
</dbReference>
<evidence type="ECO:0000259" key="3">
    <source>
        <dbReference type="PROSITE" id="PS50042"/>
    </source>
</evidence>
<protein>
    <recommendedName>
        <fullName evidence="3">Cyclic nucleotide-binding domain-containing protein</fullName>
    </recommendedName>
</protein>
<dbReference type="InterPro" id="IPR003703">
    <property type="entry name" value="Acyl_CoA_thio"/>
</dbReference>
<reference evidence="4 5" key="1">
    <citation type="journal article" date="2022" name="Nat. Genet.">
        <title>Improved pea reference genome and pan-genome highlight genomic features and evolutionary characteristics.</title>
        <authorList>
            <person name="Yang T."/>
            <person name="Liu R."/>
            <person name="Luo Y."/>
            <person name="Hu S."/>
            <person name="Wang D."/>
            <person name="Wang C."/>
            <person name="Pandey M.K."/>
            <person name="Ge S."/>
            <person name="Xu Q."/>
            <person name="Li N."/>
            <person name="Li G."/>
            <person name="Huang Y."/>
            <person name="Saxena R.K."/>
            <person name="Ji Y."/>
            <person name="Li M."/>
            <person name="Yan X."/>
            <person name="He Y."/>
            <person name="Liu Y."/>
            <person name="Wang X."/>
            <person name="Xiang C."/>
            <person name="Varshney R.K."/>
            <person name="Ding H."/>
            <person name="Gao S."/>
            <person name="Zong X."/>
        </authorList>
    </citation>
    <scope>NUCLEOTIDE SEQUENCE [LARGE SCALE GENOMIC DNA]</scope>
    <source>
        <strain evidence="4 5">cv. Zhongwan 6</strain>
    </source>
</reference>
<dbReference type="AlphaFoldDB" id="A0A9D4XW91"/>
<evidence type="ECO:0000313" key="4">
    <source>
        <dbReference type="EMBL" id="KAI5428683.1"/>
    </source>
</evidence>
<dbReference type="GO" id="GO:0006637">
    <property type="term" value="P:acyl-CoA metabolic process"/>
    <property type="evidence" value="ECO:0007669"/>
    <property type="project" value="InterPro"/>
</dbReference>
<dbReference type="PANTHER" id="PTHR11066:SF34">
    <property type="entry name" value="ACYL-COENZYME A THIOESTERASE 8"/>
    <property type="match status" value="1"/>
</dbReference>
<proteinExistence type="inferred from homology"/>
<dbReference type="Gramene" id="Psat03G0361600-T1">
    <property type="protein sequence ID" value="KAI5428683.1"/>
    <property type="gene ID" value="KIW84_033616"/>
</dbReference>
<dbReference type="GO" id="GO:0047617">
    <property type="term" value="F:fatty acyl-CoA hydrolase activity"/>
    <property type="evidence" value="ECO:0007669"/>
    <property type="project" value="InterPro"/>
</dbReference>
<dbReference type="InterPro" id="IPR029069">
    <property type="entry name" value="HotDog_dom_sf"/>
</dbReference>
<dbReference type="Gene3D" id="2.60.120.10">
    <property type="entry name" value="Jelly Rolls"/>
    <property type="match status" value="1"/>
</dbReference>
<accession>A0A9D4XW91</accession>
<evidence type="ECO:0000256" key="1">
    <source>
        <dbReference type="ARBA" id="ARBA00006538"/>
    </source>
</evidence>
<name>A0A9D4XW91_PEA</name>
<dbReference type="InterPro" id="IPR018488">
    <property type="entry name" value="cNMP-bd_CS"/>
</dbReference>
<dbReference type="Proteomes" id="UP001058974">
    <property type="component" value="Chromosome 3"/>
</dbReference>
<keyword evidence="5" id="KW-1185">Reference proteome</keyword>
<dbReference type="CDD" id="cd03445">
    <property type="entry name" value="Thioesterase_II_repeat2"/>
    <property type="match status" value="1"/>
</dbReference>